<dbReference type="PROSITE" id="PS50931">
    <property type="entry name" value="HTH_LYSR"/>
    <property type="match status" value="1"/>
</dbReference>
<proteinExistence type="inferred from homology"/>
<dbReference type="InterPro" id="IPR005119">
    <property type="entry name" value="LysR_subst-bd"/>
</dbReference>
<dbReference type="AlphaFoldDB" id="A0A1X7PI37"/>
<dbReference type="SUPFAM" id="SSF46785">
    <property type="entry name" value="Winged helix' DNA-binding domain"/>
    <property type="match status" value="1"/>
</dbReference>
<organism evidence="6 7">
    <name type="scientific">Mesorhizobium australicum</name>
    <dbReference type="NCBI Taxonomy" id="536018"/>
    <lineage>
        <taxon>Bacteria</taxon>
        <taxon>Pseudomonadati</taxon>
        <taxon>Pseudomonadota</taxon>
        <taxon>Alphaproteobacteria</taxon>
        <taxon>Hyphomicrobiales</taxon>
        <taxon>Phyllobacteriaceae</taxon>
        <taxon>Mesorhizobium</taxon>
    </lineage>
</organism>
<dbReference type="InterPro" id="IPR036390">
    <property type="entry name" value="WH_DNA-bd_sf"/>
</dbReference>
<gene>
    <name evidence="6" type="ORF">SAMN02982922_4328</name>
</gene>
<dbReference type="RefSeq" id="WP_085466033.1">
    <property type="nucleotide sequence ID" value="NZ_FXBL01000004.1"/>
</dbReference>
<dbReference type="PANTHER" id="PTHR30579:SF7">
    <property type="entry name" value="HTH-TYPE TRANSCRIPTIONAL REGULATOR LRHA-RELATED"/>
    <property type="match status" value="1"/>
</dbReference>
<evidence type="ECO:0000313" key="7">
    <source>
        <dbReference type="Proteomes" id="UP000193083"/>
    </source>
</evidence>
<dbReference type="Gene3D" id="1.10.10.10">
    <property type="entry name" value="Winged helix-like DNA-binding domain superfamily/Winged helix DNA-binding domain"/>
    <property type="match status" value="1"/>
</dbReference>
<evidence type="ECO:0000313" key="6">
    <source>
        <dbReference type="EMBL" id="SMH51128.1"/>
    </source>
</evidence>
<dbReference type="EMBL" id="FXBL01000004">
    <property type="protein sequence ID" value="SMH51128.1"/>
    <property type="molecule type" value="Genomic_DNA"/>
</dbReference>
<evidence type="ECO:0000256" key="3">
    <source>
        <dbReference type="ARBA" id="ARBA00023125"/>
    </source>
</evidence>
<evidence type="ECO:0000256" key="2">
    <source>
        <dbReference type="ARBA" id="ARBA00023015"/>
    </source>
</evidence>
<reference evidence="6 7" key="1">
    <citation type="submission" date="2017-04" db="EMBL/GenBank/DDBJ databases">
        <authorList>
            <person name="Afonso C.L."/>
            <person name="Miller P.J."/>
            <person name="Scott M.A."/>
            <person name="Spackman E."/>
            <person name="Goraichik I."/>
            <person name="Dimitrov K.M."/>
            <person name="Suarez D.L."/>
            <person name="Swayne D.E."/>
        </authorList>
    </citation>
    <scope>NUCLEOTIDE SEQUENCE [LARGE SCALE GENOMIC DNA]</scope>
    <source>
        <strain evidence="6 7">B5P</strain>
    </source>
</reference>
<keyword evidence="7" id="KW-1185">Reference proteome</keyword>
<dbReference type="InterPro" id="IPR000847">
    <property type="entry name" value="LysR_HTH_N"/>
</dbReference>
<name>A0A1X7PI37_9HYPH</name>
<sequence length="298" mass="32022">MSLHLDEDLLRTFLAVADSGNFTHAALRVGRTQSAVSMQIKRLEEAVDAVLFERGARGVSLTSKGGQLLGNARRIVGLLDETAALFDATSLEGKVSIGIHQEYAEERLANALHSFDRRHPGVEITVRCGTSEENLTRVQSGDLDLAVIFDWQGHSDGEVLMVDPTVWVTSEKHLTHERRPVPIALFRDSAWSRDFAIPSLESCGVDYRVAFLSAVKGGLRLAVTSGLAISPISRSDIPPGCRELTADEGFAVVDHSNVVLVINPSSRSAAVAGMAEAIREAFAQIPTQAAIVASGKAE</sequence>
<dbReference type="InterPro" id="IPR036388">
    <property type="entry name" value="WH-like_DNA-bd_sf"/>
</dbReference>
<dbReference type="SUPFAM" id="SSF53850">
    <property type="entry name" value="Periplasmic binding protein-like II"/>
    <property type="match status" value="1"/>
</dbReference>
<dbReference type="PANTHER" id="PTHR30579">
    <property type="entry name" value="TRANSCRIPTIONAL REGULATOR"/>
    <property type="match status" value="1"/>
</dbReference>
<dbReference type="Pfam" id="PF00126">
    <property type="entry name" value="HTH_1"/>
    <property type="match status" value="1"/>
</dbReference>
<dbReference type="InterPro" id="IPR050176">
    <property type="entry name" value="LTTR"/>
</dbReference>
<dbReference type="Gene3D" id="3.40.190.10">
    <property type="entry name" value="Periplasmic binding protein-like II"/>
    <property type="match status" value="2"/>
</dbReference>
<dbReference type="Proteomes" id="UP000193083">
    <property type="component" value="Unassembled WGS sequence"/>
</dbReference>
<accession>A0A1X7PI37</accession>
<evidence type="ECO:0000256" key="1">
    <source>
        <dbReference type="ARBA" id="ARBA00009437"/>
    </source>
</evidence>
<comment type="similarity">
    <text evidence="1">Belongs to the LysR transcriptional regulatory family.</text>
</comment>
<feature type="domain" description="HTH lysR-type" evidence="5">
    <location>
        <begin position="5"/>
        <end position="62"/>
    </location>
</feature>
<keyword evidence="3 6" id="KW-0238">DNA-binding</keyword>
<keyword evidence="2" id="KW-0805">Transcription regulation</keyword>
<dbReference type="GO" id="GO:0003677">
    <property type="term" value="F:DNA binding"/>
    <property type="evidence" value="ECO:0007669"/>
    <property type="project" value="UniProtKB-KW"/>
</dbReference>
<dbReference type="OrthoDB" id="8097684at2"/>
<dbReference type="Pfam" id="PF03466">
    <property type="entry name" value="LysR_substrate"/>
    <property type="match status" value="1"/>
</dbReference>
<evidence type="ECO:0000256" key="4">
    <source>
        <dbReference type="ARBA" id="ARBA00023163"/>
    </source>
</evidence>
<evidence type="ECO:0000259" key="5">
    <source>
        <dbReference type="PROSITE" id="PS50931"/>
    </source>
</evidence>
<dbReference type="PRINTS" id="PR00039">
    <property type="entry name" value="HTHLYSR"/>
</dbReference>
<dbReference type="FunFam" id="1.10.10.10:FF:000001">
    <property type="entry name" value="LysR family transcriptional regulator"/>
    <property type="match status" value="1"/>
</dbReference>
<keyword evidence="4" id="KW-0804">Transcription</keyword>
<dbReference type="GO" id="GO:0003700">
    <property type="term" value="F:DNA-binding transcription factor activity"/>
    <property type="evidence" value="ECO:0007669"/>
    <property type="project" value="InterPro"/>
</dbReference>
<protein>
    <submittedName>
        <fullName evidence="6">DNA-binding transcriptional regulator, LysR family</fullName>
    </submittedName>
</protein>